<keyword evidence="4" id="KW-0812">Transmembrane</keyword>
<sequence>MTMVGRRHALLRSGGAPARHGVRTWGALLFLLCCLATTASALASGNAIEFRRKQWTIDSGAPADIWALAQGRSGYLWLGTGNGLYRFDGVRFERFEPLPGEAFRSNDITALKMTPDDALWIGFYYGGASIERDGHLIHYAPGASFPSGMVYAFERTRDGAVWAATDGGLARFDGREWRIVGQDWHYPAKRADWVIAARDGTLWVTTGERLVFLRPGATRFEETDQSVYHGSVLAQAPDGTLWLSDHDHGTRALPGLDADHPRIGVRAPEADDYGWSHRLLFDQYGSLWGTGVDNGGIYRVAGYTRLANGESLRPADIAERFDRRSGLVTNRTVPLLQDAEGTVWAGTNMGLVSFHRNNVKVPTDVPLGNASNYAMAVDGHGTPWIVNNGTLWRIDTQGATRVRGDLHDINSALFDHEDHLWMIGRHDLYRLNGGTLDSIPLPADVGTVSAFAIDHDGTPWVSLVGRGLYRVESGRFVSISPSPALASLTPTALAVDDAGHLWLGYPDNVLADFDGKQARVYRSEDGLHVGHITVIKPLDGEMLIGGELGLARLRDGRAQSIVIADNDVFSGISGIAKDPGGDLWLNAGKGVVRLTAKEAEMAFSHPGYRPAYRLFDYDDGLPGIALQAAIAPTAFSDANHNLWFLTNQGPAWIQPGEIHSNTLPPPVDVLGLTADGTRHAPTPGLRLPKGTDNVQIQYTAASLAIPGRVRFRYKLDGVDAAWQDAGSRREAFYANLAPGSYRFHVIAANDDGVWNSEGAEFAFTIAPWFYQTGWFAAACALVALAAVIAFFAWRTRLAAERIHLQLSERMDERERIARDIHDTLLQGIQGLLLRLQALVSGMHADDRHAVALKDAIAQAREMVIEGRGKIVSLRGDSEEYTELVQSLLAVGENLASLYHTGFHIRSEGKARPILASAFDEILDIVREGIRNAFLHAQATRIDVLVVYEQRQLRIVVTDDGSGIDEQALRDAAQRGHWGVTGMYERAGKLGAKLVLGPRAPHGTELTLRVPCRVAFRDEPPRFTPPGRRAVS</sequence>
<evidence type="ECO:0000259" key="5">
    <source>
        <dbReference type="Pfam" id="PF02518"/>
    </source>
</evidence>
<comment type="caution">
    <text evidence="8">The sequence shown here is derived from an EMBL/GenBank/DDBJ whole genome shotgun (WGS) entry which is preliminary data.</text>
</comment>
<reference evidence="8 9" key="1">
    <citation type="journal article" date="2018" name="Genet. Mol. Biol.">
        <title>The genome sequence of Dyella jiangningensis FCAV SCS01 from a lignocellulose-decomposing microbial consortium metagenome reveals potential for biotechnological applications.</title>
        <authorList>
            <person name="Desiderato J.G."/>
            <person name="Alvarenga D.O."/>
            <person name="Constancio M.T.L."/>
            <person name="Alves L.M.C."/>
            <person name="Varani A.M."/>
        </authorList>
    </citation>
    <scope>NUCLEOTIDE SEQUENCE [LARGE SCALE GENOMIC DNA]</scope>
    <source>
        <strain evidence="8 9">FCAV SCS01</strain>
    </source>
</reference>
<dbReference type="InterPro" id="IPR011712">
    <property type="entry name" value="Sig_transdc_His_kin_sub3_dim/P"/>
</dbReference>
<dbReference type="InterPro" id="IPR015943">
    <property type="entry name" value="WD40/YVTN_repeat-like_dom_sf"/>
</dbReference>
<dbReference type="InterPro" id="IPR036890">
    <property type="entry name" value="HATPase_C_sf"/>
</dbReference>
<evidence type="ECO:0000313" key="8">
    <source>
        <dbReference type="EMBL" id="RAO76288.1"/>
    </source>
</evidence>
<dbReference type="Pfam" id="PF02518">
    <property type="entry name" value="HATPase_c"/>
    <property type="match status" value="1"/>
</dbReference>
<feature type="transmembrane region" description="Helical" evidence="4">
    <location>
        <begin position="773"/>
        <end position="793"/>
    </location>
</feature>
<keyword evidence="9" id="KW-1185">Reference proteome</keyword>
<dbReference type="InterPro" id="IPR011123">
    <property type="entry name" value="Y_Y_Y"/>
</dbReference>
<keyword evidence="1" id="KW-0808">Transferase</keyword>
<name>A0A328P286_9GAMM</name>
<accession>A0A328P286</accession>
<evidence type="ECO:0008006" key="10">
    <source>
        <dbReference type="Google" id="ProtNLM"/>
    </source>
</evidence>
<keyword evidence="2" id="KW-0418">Kinase</keyword>
<dbReference type="InterPro" id="IPR003594">
    <property type="entry name" value="HATPase_dom"/>
</dbReference>
<dbReference type="PANTHER" id="PTHR24421">
    <property type="entry name" value="NITRATE/NITRITE SENSOR PROTEIN NARX-RELATED"/>
    <property type="match status" value="1"/>
</dbReference>
<feature type="domain" description="Signal transduction histidine kinase subgroup 3 dimerisation and phosphoacceptor" evidence="7">
    <location>
        <begin position="812"/>
        <end position="874"/>
    </location>
</feature>
<dbReference type="Gene3D" id="2.60.40.10">
    <property type="entry name" value="Immunoglobulins"/>
    <property type="match status" value="1"/>
</dbReference>
<dbReference type="SUPFAM" id="SSF55874">
    <property type="entry name" value="ATPase domain of HSP90 chaperone/DNA topoisomerase II/histidine kinase"/>
    <property type="match status" value="1"/>
</dbReference>
<proteinExistence type="predicted"/>
<dbReference type="SUPFAM" id="SSF63829">
    <property type="entry name" value="Calcium-dependent phosphotriesterase"/>
    <property type="match status" value="3"/>
</dbReference>
<evidence type="ECO:0000259" key="7">
    <source>
        <dbReference type="Pfam" id="PF07730"/>
    </source>
</evidence>
<dbReference type="Proteomes" id="UP000248926">
    <property type="component" value="Unassembled WGS sequence"/>
</dbReference>
<dbReference type="Gene3D" id="3.30.565.10">
    <property type="entry name" value="Histidine kinase-like ATPase, C-terminal domain"/>
    <property type="match status" value="1"/>
</dbReference>
<dbReference type="InterPro" id="IPR013783">
    <property type="entry name" value="Ig-like_fold"/>
</dbReference>
<dbReference type="PANTHER" id="PTHR24421:SF62">
    <property type="entry name" value="SENSORY TRANSDUCTION HISTIDINE KINASE"/>
    <property type="match status" value="1"/>
</dbReference>
<evidence type="ECO:0000313" key="9">
    <source>
        <dbReference type="Proteomes" id="UP000248926"/>
    </source>
</evidence>
<evidence type="ECO:0000256" key="1">
    <source>
        <dbReference type="ARBA" id="ARBA00022679"/>
    </source>
</evidence>
<dbReference type="Pfam" id="PF07495">
    <property type="entry name" value="Y_Y_Y"/>
    <property type="match status" value="1"/>
</dbReference>
<organism evidence="8 9">
    <name type="scientific">Dyella jiangningensis</name>
    <dbReference type="NCBI Taxonomy" id="1379159"/>
    <lineage>
        <taxon>Bacteria</taxon>
        <taxon>Pseudomonadati</taxon>
        <taxon>Pseudomonadota</taxon>
        <taxon>Gammaproteobacteria</taxon>
        <taxon>Lysobacterales</taxon>
        <taxon>Rhodanobacteraceae</taxon>
        <taxon>Dyella</taxon>
    </lineage>
</organism>
<feature type="domain" description="Histidine kinase/HSP90-like ATPase" evidence="5">
    <location>
        <begin position="921"/>
        <end position="1011"/>
    </location>
</feature>
<dbReference type="Pfam" id="PF07730">
    <property type="entry name" value="HisKA_3"/>
    <property type="match status" value="1"/>
</dbReference>
<dbReference type="GO" id="GO:0016020">
    <property type="term" value="C:membrane"/>
    <property type="evidence" value="ECO:0007669"/>
    <property type="project" value="InterPro"/>
</dbReference>
<dbReference type="OrthoDB" id="176203at2"/>
<dbReference type="CDD" id="cd16917">
    <property type="entry name" value="HATPase_UhpB-NarQ-NarX-like"/>
    <property type="match status" value="1"/>
</dbReference>
<keyword evidence="3" id="KW-0902">Two-component regulatory system</keyword>
<evidence type="ECO:0000256" key="3">
    <source>
        <dbReference type="ARBA" id="ARBA00023012"/>
    </source>
</evidence>
<dbReference type="EMBL" id="NFZS01000002">
    <property type="protein sequence ID" value="RAO76288.1"/>
    <property type="molecule type" value="Genomic_DNA"/>
</dbReference>
<keyword evidence="4" id="KW-0472">Membrane</keyword>
<dbReference type="InterPro" id="IPR050482">
    <property type="entry name" value="Sensor_HK_TwoCompSys"/>
</dbReference>
<dbReference type="AlphaFoldDB" id="A0A328P286"/>
<keyword evidence="4" id="KW-1133">Transmembrane helix</keyword>
<feature type="domain" description="Two component regulator three Y" evidence="6">
    <location>
        <begin position="705"/>
        <end position="765"/>
    </location>
</feature>
<dbReference type="GO" id="GO:0046983">
    <property type="term" value="F:protein dimerization activity"/>
    <property type="evidence" value="ECO:0007669"/>
    <property type="project" value="InterPro"/>
</dbReference>
<evidence type="ECO:0000259" key="6">
    <source>
        <dbReference type="Pfam" id="PF07495"/>
    </source>
</evidence>
<gene>
    <name evidence="8" type="ORF">CA260_11420</name>
</gene>
<evidence type="ECO:0000256" key="2">
    <source>
        <dbReference type="ARBA" id="ARBA00022777"/>
    </source>
</evidence>
<evidence type="ECO:0000256" key="4">
    <source>
        <dbReference type="SAM" id="Phobius"/>
    </source>
</evidence>
<dbReference type="Gene3D" id="2.130.10.10">
    <property type="entry name" value="YVTN repeat-like/Quinoprotein amine dehydrogenase"/>
    <property type="match status" value="3"/>
</dbReference>
<dbReference type="Gene3D" id="1.20.5.1930">
    <property type="match status" value="1"/>
</dbReference>
<dbReference type="GO" id="GO:0000155">
    <property type="term" value="F:phosphorelay sensor kinase activity"/>
    <property type="evidence" value="ECO:0007669"/>
    <property type="project" value="InterPro"/>
</dbReference>
<dbReference type="RefSeq" id="WP_111983232.1">
    <property type="nucleotide sequence ID" value="NZ_NFZS01000002.1"/>
</dbReference>
<protein>
    <recommendedName>
        <fullName evidence="10">Histidine kinase/HSP90-like ATPase domain-containing protein</fullName>
    </recommendedName>
</protein>